<feature type="active site" evidence="6">
    <location>
        <position position="42"/>
    </location>
</feature>
<dbReference type="PROSITE" id="PS50122">
    <property type="entry name" value="CHEB"/>
    <property type="match status" value="1"/>
</dbReference>
<evidence type="ECO:0000259" key="9">
    <source>
        <dbReference type="PROSITE" id="PS50113"/>
    </source>
</evidence>
<organism evidence="12 13">
    <name type="scientific">Rhodocytophaga rosea</name>
    <dbReference type="NCBI Taxonomy" id="2704465"/>
    <lineage>
        <taxon>Bacteria</taxon>
        <taxon>Pseudomonadati</taxon>
        <taxon>Bacteroidota</taxon>
        <taxon>Cytophagia</taxon>
        <taxon>Cytophagales</taxon>
        <taxon>Rhodocytophagaceae</taxon>
        <taxon>Rhodocytophaga</taxon>
    </lineage>
</organism>
<reference evidence="12 13" key="1">
    <citation type="submission" date="2020-01" db="EMBL/GenBank/DDBJ databases">
        <authorList>
            <person name="Kim M.K."/>
        </authorList>
    </citation>
    <scope>NUCLEOTIDE SEQUENCE [LARGE SCALE GENOMIC DNA]</scope>
    <source>
        <strain evidence="12 13">172606-1</strain>
    </source>
</reference>
<dbReference type="SUPFAM" id="SSF53335">
    <property type="entry name" value="S-adenosyl-L-methionine-dependent methyltransferases"/>
    <property type="match status" value="1"/>
</dbReference>
<dbReference type="Pfam" id="PF01739">
    <property type="entry name" value="CheR"/>
    <property type="match status" value="1"/>
</dbReference>
<dbReference type="InterPro" id="IPR003594">
    <property type="entry name" value="HATPase_dom"/>
</dbReference>
<dbReference type="CDD" id="cd00075">
    <property type="entry name" value="HATPase"/>
    <property type="match status" value="1"/>
</dbReference>
<dbReference type="InterPro" id="IPR035909">
    <property type="entry name" value="CheB_C"/>
</dbReference>
<dbReference type="InterPro" id="IPR022641">
    <property type="entry name" value="CheR_N"/>
</dbReference>
<comment type="catalytic activity">
    <reaction evidence="1">
        <text>ATP + protein L-histidine = ADP + protein N-phospho-L-histidine.</text>
        <dbReference type="EC" id="2.7.13.3"/>
    </reaction>
</comment>
<dbReference type="InterPro" id="IPR000780">
    <property type="entry name" value="CheR_MeTrfase"/>
</dbReference>
<dbReference type="GO" id="GO:0032259">
    <property type="term" value="P:methylation"/>
    <property type="evidence" value="ECO:0007669"/>
    <property type="project" value="UniProtKB-KW"/>
</dbReference>
<dbReference type="PROSITE" id="PS50109">
    <property type="entry name" value="HIS_KIN"/>
    <property type="match status" value="1"/>
</dbReference>
<dbReference type="Gene3D" id="3.30.565.10">
    <property type="entry name" value="Histidine kinase-like ATPase, C-terminal domain"/>
    <property type="match status" value="1"/>
</dbReference>
<evidence type="ECO:0000256" key="4">
    <source>
        <dbReference type="ARBA" id="ARBA00022679"/>
    </source>
</evidence>
<evidence type="ECO:0000313" key="12">
    <source>
        <dbReference type="EMBL" id="QHT65293.1"/>
    </source>
</evidence>
<evidence type="ECO:0000259" key="11">
    <source>
        <dbReference type="PROSITE" id="PS50123"/>
    </source>
</evidence>
<dbReference type="SUPFAM" id="SSF52738">
    <property type="entry name" value="Methylesterase CheB, C-terminal domain"/>
    <property type="match status" value="1"/>
</dbReference>
<dbReference type="InterPro" id="IPR036804">
    <property type="entry name" value="CheR_N_sf"/>
</dbReference>
<name>A0A6C0GBT8_9BACT</name>
<dbReference type="GO" id="GO:0006935">
    <property type="term" value="P:chemotaxis"/>
    <property type="evidence" value="ECO:0007669"/>
    <property type="project" value="UniProtKB-UniRule"/>
</dbReference>
<dbReference type="GO" id="GO:0000155">
    <property type="term" value="F:phosphorelay sensor kinase activity"/>
    <property type="evidence" value="ECO:0007669"/>
    <property type="project" value="InterPro"/>
</dbReference>
<protein>
    <submittedName>
        <fullName evidence="12">Chemotaxis protein CheR</fullName>
    </submittedName>
</protein>
<evidence type="ECO:0000256" key="5">
    <source>
        <dbReference type="ARBA" id="ARBA00022691"/>
    </source>
</evidence>
<evidence type="ECO:0000256" key="6">
    <source>
        <dbReference type="PROSITE-ProRule" id="PRU00050"/>
    </source>
</evidence>
<dbReference type="GO" id="GO:0008984">
    <property type="term" value="F:protein-glutamate methylesterase activity"/>
    <property type="evidence" value="ECO:0007669"/>
    <property type="project" value="InterPro"/>
</dbReference>
<evidence type="ECO:0000256" key="3">
    <source>
        <dbReference type="ARBA" id="ARBA00022603"/>
    </source>
</evidence>
<dbReference type="InterPro" id="IPR036097">
    <property type="entry name" value="HisK_dim/P_sf"/>
</dbReference>
<evidence type="ECO:0000256" key="1">
    <source>
        <dbReference type="ARBA" id="ARBA00000085"/>
    </source>
</evidence>
<dbReference type="InterPro" id="IPR000700">
    <property type="entry name" value="PAS-assoc_C"/>
</dbReference>
<dbReference type="InterPro" id="IPR005467">
    <property type="entry name" value="His_kinase_dom"/>
</dbReference>
<dbReference type="Gene3D" id="1.10.287.130">
    <property type="match status" value="1"/>
</dbReference>
<feature type="domain" description="Histidine kinase" evidence="8">
    <location>
        <begin position="860"/>
        <end position="1071"/>
    </location>
</feature>
<dbReference type="PANTHER" id="PTHR24422">
    <property type="entry name" value="CHEMOTAXIS PROTEIN METHYLTRANSFERASE"/>
    <property type="match status" value="1"/>
</dbReference>
<comment type="catalytic activity">
    <reaction evidence="2">
        <text>L-glutamyl-[protein] + S-adenosyl-L-methionine = [protein]-L-glutamate 5-O-methyl ester + S-adenosyl-L-homocysteine</text>
        <dbReference type="Rhea" id="RHEA:24452"/>
        <dbReference type="Rhea" id="RHEA-COMP:10208"/>
        <dbReference type="Rhea" id="RHEA-COMP:10311"/>
        <dbReference type="ChEBI" id="CHEBI:29973"/>
        <dbReference type="ChEBI" id="CHEBI:57856"/>
        <dbReference type="ChEBI" id="CHEBI:59789"/>
        <dbReference type="ChEBI" id="CHEBI:82795"/>
        <dbReference type="EC" id="2.1.1.80"/>
    </reaction>
</comment>
<keyword evidence="6" id="KW-0145">Chemotaxis</keyword>
<keyword evidence="4" id="KW-0808">Transferase</keyword>
<keyword evidence="5" id="KW-0949">S-adenosyl-L-methionine</keyword>
<evidence type="ECO:0000256" key="7">
    <source>
        <dbReference type="SAM" id="Coils"/>
    </source>
</evidence>
<feature type="domain" description="PAC" evidence="9">
    <location>
        <begin position="788"/>
        <end position="842"/>
    </location>
</feature>
<gene>
    <name evidence="12" type="ORF">GXP67_00695</name>
</gene>
<dbReference type="CDD" id="cd16434">
    <property type="entry name" value="CheB-CheR_fusion"/>
    <property type="match status" value="1"/>
</dbReference>
<dbReference type="InterPro" id="IPR036890">
    <property type="entry name" value="HATPase_C_sf"/>
</dbReference>
<dbReference type="SUPFAM" id="SSF47384">
    <property type="entry name" value="Homodimeric domain of signal transducing histidine kinase"/>
    <property type="match status" value="1"/>
</dbReference>
<sequence>MNNTLPQQYIIAIGTSAGGLEELESFFDHTFPDGVSYVIVQHLSADYKSILAQIIRKHSKLEICEAQHEMPVEVNKVYTIPYDKYMTIRQGMLYLSNKLGTVAPHFTIDTFFKSLAAERGNKAIGIILTGKGTDGTRGIKAIHKAGGIVLAQDPFTASYREMPDSAIATGFTNKVLSVQAMPKAIEEFVSQYADGFISVTAEDMQMEEVKDIDETILVAIIKLIKDHVPHDFSGYKRGTIKRRIYKRMAATQLDTPEAYVNYLSNHPEELESLSQDLLIHVTAFFRDQEEFAYLETTIIPDIIKLHPAGETLKIWCAGCATGEEAYSIAILIKEYLDKTGRQVEVKIFATDIDKKVISIASAGVYPESISGDVSQERLKNYFTLEGDSYKVKPGLRKMLIFATHDLAQNPPYCHMSLISCRNVLIYMKPVLQKKVLSMLSFGLQQGGYLFLGSSENTRHLGLTFAEVNKKWKVYKKTGISFEKAYYSFVPPILEDLPAIAFPDIATGKPAYFKHNFTEDINEVVLHASGYAGVCLDHNLNILHTFGDLSPYLLPKVLNFNLSELLPRALLGVFGAAAHRSIKHNERVVLKRMQIKEESSLLINVLIEPFVVRKTGQKLIVVLFSEEQKGAKEEQTQLFDPVLHIREYISDMEAELKEARENLQQVFEKIESFNEKRQPLQEELLSANEEMQSANEELQSLNEELQTINTEHKQKIKELTELNDDFNNYFSSNVNRQLFVDKNLLLKKFSPATFNLINLKESDLGRPISEITSNLQPDTLVENLKKVNTTGEVLMCEVQDKQEKWYQVVTMPYVRQISGQQDGAIVTFTDITRLKHAQEEVDQSNESLKRINADLDNFVYAASHDLLGPLSTIEGLINLIKTDVEADSVKTAEYHRMLDDSIHKFKEAIKELASVGKIESEMLQEQENKNISALLSDIKLSILDKIISSRVSIVENLQIPEIRFSKKNLRSILYNLISNAIKFTSPQREPQIVISTLLKDGFVQLNVADNGIGMEEAHIASVFTMYRRLNKHIEGQGIGLYLVKKIIDAAGGKIEISSELNKGTSICIFFKR</sequence>
<proteinExistence type="predicted"/>
<dbReference type="InterPro" id="IPR029063">
    <property type="entry name" value="SAM-dependent_MTases_sf"/>
</dbReference>
<dbReference type="Gene3D" id="3.30.450.20">
    <property type="entry name" value="PAS domain"/>
    <property type="match status" value="1"/>
</dbReference>
<dbReference type="SMART" id="SM00388">
    <property type="entry name" value="HisKA"/>
    <property type="match status" value="1"/>
</dbReference>
<dbReference type="InterPro" id="IPR050903">
    <property type="entry name" value="Bact_Chemotaxis_MeTrfase"/>
</dbReference>
<keyword evidence="13" id="KW-1185">Reference proteome</keyword>
<dbReference type="InterPro" id="IPR003661">
    <property type="entry name" value="HisK_dim/P_dom"/>
</dbReference>
<dbReference type="InterPro" id="IPR022642">
    <property type="entry name" value="CheR_C"/>
</dbReference>
<keyword evidence="7" id="KW-0175">Coiled coil</keyword>
<dbReference type="SUPFAM" id="SSF47757">
    <property type="entry name" value="Chemotaxis receptor methyltransferase CheR, N-terminal domain"/>
    <property type="match status" value="1"/>
</dbReference>
<dbReference type="Pfam" id="PF01339">
    <property type="entry name" value="CheB_methylest"/>
    <property type="match status" value="1"/>
</dbReference>
<dbReference type="SMART" id="SM00387">
    <property type="entry name" value="HATPase_c"/>
    <property type="match status" value="1"/>
</dbReference>
<feature type="domain" description="CheB-type methylesterase" evidence="10">
    <location>
        <begin position="4"/>
        <end position="192"/>
    </location>
</feature>
<dbReference type="Pfam" id="PF02518">
    <property type="entry name" value="HATPase_c"/>
    <property type="match status" value="1"/>
</dbReference>
<dbReference type="Proteomes" id="UP000480178">
    <property type="component" value="Chromosome"/>
</dbReference>
<dbReference type="Gene3D" id="1.10.155.10">
    <property type="entry name" value="Chemotaxis receptor methyltransferase CheR, N-terminal domain"/>
    <property type="match status" value="1"/>
</dbReference>
<dbReference type="SUPFAM" id="SSF55874">
    <property type="entry name" value="ATPase domain of HSP90 chaperone/DNA topoisomerase II/histidine kinase"/>
    <property type="match status" value="1"/>
</dbReference>
<dbReference type="EMBL" id="CP048222">
    <property type="protein sequence ID" value="QHT65293.1"/>
    <property type="molecule type" value="Genomic_DNA"/>
</dbReference>
<dbReference type="PRINTS" id="PR00996">
    <property type="entry name" value="CHERMTFRASE"/>
</dbReference>
<dbReference type="GO" id="GO:0008983">
    <property type="term" value="F:protein-glutamate O-methyltransferase activity"/>
    <property type="evidence" value="ECO:0007669"/>
    <property type="project" value="UniProtKB-EC"/>
</dbReference>
<dbReference type="KEGG" id="rhoz:GXP67_00695"/>
<dbReference type="RefSeq" id="WP_162441380.1">
    <property type="nucleotide sequence ID" value="NZ_CP048222.1"/>
</dbReference>
<dbReference type="Gene3D" id="3.40.50.180">
    <property type="entry name" value="Methylesterase CheB, C-terminal domain"/>
    <property type="match status" value="1"/>
</dbReference>
<dbReference type="AlphaFoldDB" id="A0A6C0GBT8"/>
<keyword evidence="6" id="KW-0378">Hydrolase</keyword>
<dbReference type="Pfam" id="PF03705">
    <property type="entry name" value="CheR_N"/>
    <property type="match status" value="1"/>
</dbReference>
<dbReference type="Pfam" id="PF13596">
    <property type="entry name" value="PAS_10"/>
    <property type="match status" value="1"/>
</dbReference>
<dbReference type="SUPFAM" id="SSF55785">
    <property type="entry name" value="PYP-like sensor domain (PAS domain)"/>
    <property type="match status" value="1"/>
</dbReference>
<feature type="active site" evidence="6">
    <location>
        <position position="134"/>
    </location>
</feature>
<dbReference type="GO" id="GO:0005737">
    <property type="term" value="C:cytoplasm"/>
    <property type="evidence" value="ECO:0007669"/>
    <property type="project" value="InterPro"/>
</dbReference>
<dbReference type="InterPro" id="IPR000673">
    <property type="entry name" value="Sig_transdc_resp-reg_Me-estase"/>
</dbReference>
<dbReference type="Gene3D" id="3.40.50.150">
    <property type="entry name" value="Vaccinia Virus protein VP39"/>
    <property type="match status" value="1"/>
</dbReference>
<dbReference type="InterPro" id="IPR035965">
    <property type="entry name" value="PAS-like_dom_sf"/>
</dbReference>
<evidence type="ECO:0000313" key="13">
    <source>
        <dbReference type="Proteomes" id="UP000480178"/>
    </source>
</evidence>
<evidence type="ECO:0000259" key="10">
    <source>
        <dbReference type="PROSITE" id="PS50122"/>
    </source>
</evidence>
<evidence type="ECO:0000259" key="8">
    <source>
        <dbReference type="PROSITE" id="PS50109"/>
    </source>
</evidence>
<dbReference type="PANTHER" id="PTHR24422:SF10">
    <property type="entry name" value="CHEMOTAXIS PROTEIN METHYLTRANSFERASE 2"/>
    <property type="match status" value="1"/>
</dbReference>
<feature type="domain" description="CheR-type methyltransferase" evidence="11">
    <location>
        <begin position="205"/>
        <end position="455"/>
    </location>
</feature>
<feature type="active site" evidence="6">
    <location>
        <position position="16"/>
    </location>
</feature>
<dbReference type="PROSITE" id="PS50113">
    <property type="entry name" value="PAC"/>
    <property type="match status" value="1"/>
</dbReference>
<dbReference type="PROSITE" id="PS50123">
    <property type="entry name" value="CHER"/>
    <property type="match status" value="1"/>
</dbReference>
<dbReference type="SMART" id="SM00138">
    <property type="entry name" value="MeTrc"/>
    <property type="match status" value="1"/>
</dbReference>
<accession>A0A6C0GBT8</accession>
<keyword evidence="3" id="KW-0489">Methyltransferase</keyword>
<evidence type="ECO:0000256" key="2">
    <source>
        <dbReference type="ARBA" id="ARBA00001541"/>
    </source>
</evidence>
<dbReference type="GO" id="GO:0000156">
    <property type="term" value="F:phosphorelay response regulator activity"/>
    <property type="evidence" value="ECO:0007669"/>
    <property type="project" value="InterPro"/>
</dbReference>
<feature type="coiled-coil region" evidence="7">
    <location>
        <begin position="641"/>
        <end position="724"/>
    </location>
</feature>